<accession>A0A1W9NXR1</accession>
<comment type="caution">
    <text evidence="2">The sequence shown here is derived from an EMBL/GenBank/DDBJ whole genome shotgun (WGS) entry which is preliminary data.</text>
</comment>
<reference evidence="3" key="1">
    <citation type="submission" date="2017-03" db="EMBL/GenBank/DDBJ databases">
        <title>Novel pathways for hydrocarbon cycling and metabolic interdependencies in hydrothermal sediment communities.</title>
        <authorList>
            <person name="Dombrowski N."/>
            <person name="Seitz K."/>
            <person name="Teske A."/>
            <person name="Baker B."/>
        </authorList>
    </citation>
    <scope>NUCLEOTIDE SEQUENCE [LARGE SCALE GENOMIC DNA]</scope>
</reference>
<proteinExistence type="predicted"/>
<organism evidence="2 3">
    <name type="scientific">candidate division CPR3 bacterium 4484_211</name>
    <dbReference type="NCBI Taxonomy" id="1968527"/>
    <lineage>
        <taxon>Bacteria</taxon>
        <taxon>Bacteria division CPR3</taxon>
    </lineage>
</organism>
<feature type="compositionally biased region" description="Polar residues" evidence="1">
    <location>
        <begin position="18"/>
        <end position="27"/>
    </location>
</feature>
<gene>
    <name evidence="2" type="ORF">B5M47_02420</name>
</gene>
<protein>
    <submittedName>
        <fullName evidence="2">Uncharacterized protein</fullName>
    </submittedName>
</protein>
<evidence type="ECO:0000256" key="1">
    <source>
        <dbReference type="SAM" id="MobiDB-lite"/>
    </source>
</evidence>
<sequence length="63" mass="7025">MVKVVDSRQGTGRRATTKNKSISFSDNPRNHTGPCPPNFGDAGFFYDNCQKSSLSDNFWPVEN</sequence>
<dbReference type="AlphaFoldDB" id="A0A1W9NXR1"/>
<evidence type="ECO:0000313" key="2">
    <source>
        <dbReference type="EMBL" id="OQX50947.1"/>
    </source>
</evidence>
<name>A0A1W9NXR1_UNCC3</name>
<feature type="region of interest" description="Disordered" evidence="1">
    <location>
        <begin position="1"/>
        <end position="37"/>
    </location>
</feature>
<dbReference type="Proteomes" id="UP000192520">
    <property type="component" value="Unassembled WGS sequence"/>
</dbReference>
<evidence type="ECO:0000313" key="3">
    <source>
        <dbReference type="Proteomes" id="UP000192520"/>
    </source>
</evidence>
<dbReference type="EMBL" id="MZGJ01000012">
    <property type="protein sequence ID" value="OQX50947.1"/>
    <property type="molecule type" value="Genomic_DNA"/>
</dbReference>